<dbReference type="EMBL" id="QWDN01000457">
    <property type="protein sequence ID" value="TEB41204.1"/>
    <property type="molecule type" value="Genomic_DNA"/>
</dbReference>
<accession>A0A4Y7U4N6</accession>
<proteinExistence type="predicted"/>
<evidence type="ECO:0000313" key="2">
    <source>
        <dbReference type="Proteomes" id="UP000298340"/>
    </source>
</evidence>
<dbReference type="Proteomes" id="UP000298340">
    <property type="component" value="Unassembled WGS sequence"/>
</dbReference>
<organism evidence="1 2">
    <name type="scientific">Flavobacterium circumlabens</name>
    <dbReference type="NCBI Taxonomy" id="2133765"/>
    <lineage>
        <taxon>Bacteria</taxon>
        <taxon>Pseudomonadati</taxon>
        <taxon>Bacteroidota</taxon>
        <taxon>Flavobacteriia</taxon>
        <taxon>Flavobacteriales</taxon>
        <taxon>Flavobacteriaceae</taxon>
        <taxon>Flavobacterium</taxon>
    </lineage>
</organism>
<comment type="caution">
    <text evidence="1">The sequence shown here is derived from an EMBL/GenBank/DDBJ whole genome shotgun (WGS) entry which is preliminary data.</text>
</comment>
<dbReference type="Gene3D" id="3.40.50.880">
    <property type="match status" value="1"/>
</dbReference>
<sequence>MEVTTIYFYIPKQVTLLDLAGVLEVFQEAKNLGFPYQLEFISSTSTITSSSGLAVSSVRHFSKANPEENDIVFISGFSSLEINKLQEDETFF</sequence>
<feature type="non-terminal residue" evidence="1">
    <location>
        <position position="92"/>
    </location>
</feature>
<reference evidence="1 2" key="1">
    <citation type="journal article" date="2018" name="Syst. Appl. Microbiol.">
        <title>Flavobacterium circumlabens sp. nov. and Flavobacterium cupreum sp. nov., two psychrotrophic species isolated from Antarctic environmental samples.</title>
        <authorList>
            <person name="Kralova S."/>
            <person name="Busse H.J."/>
            <person name="Svec P."/>
            <person name="Maslanova I."/>
            <person name="Stankova E."/>
            <person name="Bartak M."/>
            <person name="Sedlacek I."/>
        </authorList>
    </citation>
    <scope>NUCLEOTIDE SEQUENCE [LARGE SCALE GENOMIC DNA]</scope>
    <source>
        <strain evidence="1 2">CCM 8828</strain>
    </source>
</reference>
<dbReference type="AlphaFoldDB" id="A0A4Y7U4N6"/>
<dbReference type="SUPFAM" id="SSF52317">
    <property type="entry name" value="Class I glutamine amidotransferase-like"/>
    <property type="match status" value="1"/>
</dbReference>
<name>A0A4Y7U4N6_9FLAO</name>
<dbReference type="InterPro" id="IPR029062">
    <property type="entry name" value="Class_I_gatase-like"/>
</dbReference>
<evidence type="ECO:0000313" key="1">
    <source>
        <dbReference type="EMBL" id="TEB41204.1"/>
    </source>
</evidence>
<gene>
    <name evidence="1" type="ORF">D0809_26715</name>
</gene>
<protein>
    <submittedName>
        <fullName evidence="1">Uncharacterized protein</fullName>
    </submittedName>
</protein>